<sequence>MTTVPQQHKAAVLTKAGAPLEVQDWKTHSIKDDEVLIKVTASAINPVDWKIRDWGIFVDSYPSILGSDAAGEIAQAGKQVKNLKIGDRVFFQGIIKTLDGSTFQQYVTMPADLVGLTPSNITDEEASSVGLASVCSIVGLYNQTGLHISPAPWEKGGDQAGKGKSIVILGGSSSVGQYAIQLARLSGFETIVTGSSSAHHDHLKKLGATVTLDRNTAKAEDYAKAATSNGHAFAMIYDSIAIQSSHIESVQILQHANKKGSQAASKAGLKTSTVATVYSYEDAVTEEVKKGVQNGAEEVDIKVVWGMGSADYLRPQASAFFKAAGGQQGWLAKQLYFANRVVVVEGGLSAVNKALDKNRDGVSGQKLIIRPFE</sequence>
<dbReference type="Gene3D" id="3.40.50.720">
    <property type="entry name" value="NAD(P)-binding Rossmann-like Domain"/>
    <property type="match status" value="1"/>
</dbReference>
<dbReference type="GeneID" id="37018800"/>
<dbReference type="AlphaFoldDB" id="A0A316VD09"/>
<evidence type="ECO:0000259" key="1">
    <source>
        <dbReference type="SMART" id="SM00829"/>
    </source>
</evidence>
<dbReference type="SMART" id="SM00829">
    <property type="entry name" value="PKS_ER"/>
    <property type="match status" value="1"/>
</dbReference>
<dbReference type="STRING" id="1280837.A0A316VD09"/>
<dbReference type="CDD" id="cd08249">
    <property type="entry name" value="enoyl_reductase_like"/>
    <property type="match status" value="1"/>
</dbReference>
<dbReference type="InParanoid" id="A0A316VD09"/>
<dbReference type="SUPFAM" id="SSF51735">
    <property type="entry name" value="NAD(P)-binding Rossmann-fold domains"/>
    <property type="match status" value="1"/>
</dbReference>
<reference evidence="2 3" key="1">
    <citation type="journal article" date="2018" name="Mol. Biol. Evol.">
        <title>Broad Genomic Sampling Reveals a Smut Pathogenic Ancestry of the Fungal Clade Ustilaginomycotina.</title>
        <authorList>
            <person name="Kijpornyongpan T."/>
            <person name="Mondo S.J."/>
            <person name="Barry K."/>
            <person name="Sandor L."/>
            <person name="Lee J."/>
            <person name="Lipzen A."/>
            <person name="Pangilinan J."/>
            <person name="LaButti K."/>
            <person name="Hainaut M."/>
            <person name="Henrissat B."/>
            <person name="Grigoriev I.V."/>
            <person name="Spatafora J.W."/>
            <person name="Aime M.C."/>
        </authorList>
    </citation>
    <scope>NUCLEOTIDE SEQUENCE [LARGE SCALE GENOMIC DNA]</scope>
    <source>
        <strain evidence="2 3">MCA 3882</strain>
    </source>
</reference>
<gene>
    <name evidence="2" type="ORF">FA14DRAFT_136326</name>
</gene>
<evidence type="ECO:0000313" key="2">
    <source>
        <dbReference type="EMBL" id="PWN33891.1"/>
    </source>
</evidence>
<dbReference type="Pfam" id="PF08240">
    <property type="entry name" value="ADH_N"/>
    <property type="match status" value="1"/>
</dbReference>
<keyword evidence="3" id="KW-1185">Reference proteome</keyword>
<dbReference type="OrthoDB" id="3233595at2759"/>
<dbReference type="InterPro" id="IPR013154">
    <property type="entry name" value="ADH-like_N"/>
</dbReference>
<dbReference type="RefSeq" id="XP_025354193.1">
    <property type="nucleotide sequence ID" value="XM_025497019.1"/>
</dbReference>
<evidence type="ECO:0000313" key="3">
    <source>
        <dbReference type="Proteomes" id="UP000245771"/>
    </source>
</evidence>
<proteinExistence type="predicted"/>
<dbReference type="PANTHER" id="PTHR45348:SF3">
    <property type="entry name" value="ENOYL REDUCTASE (ER) DOMAIN-CONTAINING PROTEIN"/>
    <property type="match status" value="1"/>
</dbReference>
<dbReference type="InterPro" id="IPR020843">
    <property type="entry name" value="ER"/>
</dbReference>
<dbReference type="InterPro" id="IPR013149">
    <property type="entry name" value="ADH-like_C"/>
</dbReference>
<dbReference type="InterPro" id="IPR011032">
    <property type="entry name" value="GroES-like_sf"/>
</dbReference>
<dbReference type="InterPro" id="IPR036291">
    <property type="entry name" value="NAD(P)-bd_dom_sf"/>
</dbReference>
<dbReference type="Gene3D" id="3.90.180.10">
    <property type="entry name" value="Medium-chain alcohol dehydrogenases, catalytic domain"/>
    <property type="match status" value="1"/>
</dbReference>
<dbReference type="Pfam" id="PF00107">
    <property type="entry name" value="ADH_zinc_N"/>
    <property type="match status" value="1"/>
</dbReference>
<dbReference type="EMBL" id="KZ819604">
    <property type="protein sequence ID" value="PWN33891.1"/>
    <property type="molecule type" value="Genomic_DNA"/>
</dbReference>
<dbReference type="SUPFAM" id="SSF50129">
    <property type="entry name" value="GroES-like"/>
    <property type="match status" value="1"/>
</dbReference>
<name>A0A316VD09_9BASI</name>
<dbReference type="PANTHER" id="PTHR45348">
    <property type="entry name" value="HYPOTHETICAL OXIDOREDUCTASE (EUROFUNG)"/>
    <property type="match status" value="1"/>
</dbReference>
<feature type="domain" description="Enoyl reductase (ER)" evidence="1">
    <location>
        <begin position="17"/>
        <end position="292"/>
    </location>
</feature>
<dbReference type="Proteomes" id="UP000245771">
    <property type="component" value="Unassembled WGS sequence"/>
</dbReference>
<dbReference type="GO" id="GO:0016651">
    <property type="term" value="F:oxidoreductase activity, acting on NAD(P)H"/>
    <property type="evidence" value="ECO:0007669"/>
    <property type="project" value="InterPro"/>
</dbReference>
<protein>
    <submittedName>
        <fullName evidence="2">GroES-like protein</fullName>
    </submittedName>
</protein>
<accession>A0A316VD09</accession>
<organism evidence="2 3">
    <name type="scientific">Meira miltonrushii</name>
    <dbReference type="NCBI Taxonomy" id="1280837"/>
    <lineage>
        <taxon>Eukaryota</taxon>
        <taxon>Fungi</taxon>
        <taxon>Dikarya</taxon>
        <taxon>Basidiomycota</taxon>
        <taxon>Ustilaginomycotina</taxon>
        <taxon>Exobasidiomycetes</taxon>
        <taxon>Exobasidiales</taxon>
        <taxon>Brachybasidiaceae</taxon>
        <taxon>Meira</taxon>
    </lineage>
</organism>
<dbReference type="InterPro" id="IPR047122">
    <property type="entry name" value="Trans-enoyl_RdTase-like"/>
</dbReference>